<evidence type="ECO:0000313" key="3">
    <source>
        <dbReference type="Proteomes" id="UP000633136"/>
    </source>
</evidence>
<dbReference type="PRINTS" id="PR00111">
    <property type="entry name" value="ABHYDROLASE"/>
</dbReference>
<gene>
    <name evidence="2" type="primary">ycgS</name>
    <name evidence="2" type="ORF">GCM10011401_24710</name>
</gene>
<dbReference type="GO" id="GO:0016787">
    <property type="term" value="F:hydrolase activity"/>
    <property type="evidence" value="ECO:0007669"/>
    <property type="project" value="UniProtKB-KW"/>
</dbReference>
<dbReference type="PANTHER" id="PTHR43433:SF1">
    <property type="entry name" value="BLL5160 PROTEIN"/>
    <property type="match status" value="1"/>
</dbReference>
<reference evidence="2" key="2">
    <citation type="submission" date="2020-09" db="EMBL/GenBank/DDBJ databases">
        <authorList>
            <person name="Sun Q."/>
            <person name="Zhou Y."/>
        </authorList>
    </citation>
    <scope>NUCLEOTIDE SEQUENCE</scope>
    <source>
        <strain evidence="2">CGMCC 1.15388</strain>
    </source>
</reference>
<protein>
    <submittedName>
        <fullName evidence="2">Hydrolase YcgS</fullName>
    </submittedName>
</protein>
<dbReference type="Pfam" id="PF00561">
    <property type="entry name" value="Abhydrolase_1"/>
    <property type="match status" value="1"/>
</dbReference>
<keyword evidence="2" id="KW-0378">Hydrolase</keyword>
<evidence type="ECO:0000313" key="2">
    <source>
        <dbReference type="EMBL" id="GGE76407.1"/>
    </source>
</evidence>
<evidence type="ECO:0000259" key="1">
    <source>
        <dbReference type="Pfam" id="PF00561"/>
    </source>
</evidence>
<name>A0A917ET12_9MICC</name>
<comment type="caution">
    <text evidence="2">The sequence shown here is derived from an EMBL/GenBank/DDBJ whole genome shotgun (WGS) entry which is preliminary data.</text>
</comment>
<feature type="domain" description="AB hydrolase-1" evidence="1">
    <location>
        <begin position="29"/>
        <end position="156"/>
    </location>
</feature>
<accession>A0A917ET12</accession>
<sequence length="293" mass="31523">MAHLIRPTAVAEQGRGALEYRFEPRGKAAVLIFHGAHMHAGFALGEEVFADLGYSVLAVSRPGYGRTVSAKSRNGGRVAPSVGIEDFCDAVHSLCEGLGLEQAVAVGISAGGPTALAMAQRHPELVDRIILQAAVGPIRWPDAPTCAVARLTLSPWTERVTWAIMRGMIRASRGIGLSVMVGQLSTLSGREAVAALAEEDQEALAVVSSQMRSGRGFLRDLRGLRSPGGWSPHQETLIIHSFRDGSVPFTHAEALHTVLPRARLTESSAEHHLIWFSSDWERVTADIREFLAA</sequence>
<organism evidence="2 3">
    <name type="scientific">Nesterenkonia cremea</name>
    <dbReference type="NCBI Taxonomy" id="1882340"/>
    <lineage>
        <taxon>Bacteria</taxon>
        <taxon>Bacillati</taxon>
        <taxon>Actinomycetota</taxon>
        <taxon>Actinomycetes</taxon>
        <taxon>Micrococcales</taxon>
        <taxon>Micrococcaceae</taxon>
        <taxon>Nesterenkonia</taxon>
    </lineage>
</organism>
<dbReference type="Gene3D" id="3.40.50.1820">
    <property type="entry name" value="alpha/beta hydrolase"/>
    <property type="match status" value="1"/>
</dbReference>
<dbReference type="InterPro" id="IPR050471">
    <property type="entry name" value="AB_hydrolase"/>
</dbReference>
<proteinExistence type="predicted"/>
<dbReference type="EMBL" id="BMIS01000014">
    <property type="protein sequence ID" value="GGE76407.1"/>
    <property type="molecule type" value="Genomic_DNA"/>
</dbReference>
<reference evidence="2" key="1">
    <citation type="journal article" date="2014" name="Int. J. Syst. Evol. Microbiol.">
        <title>Complete genome sequence of Corynebacterium casei LMG S-19264T (=DSM 44701T), isolated from a smear-ripened cheese.</title>
        <authorList>
            <consortium name="US DOE Joint Genome Institute (JGI-PGF)"/>
            <person name="Walter F."/>
            <person name="Albersmeier A."/>
            <person name="Kalinowski J."/>
            <person name="Ruckert C."/>
        </authorList>
    </citation>
    <scope>NUCLEOTIDE SEQUENCE</scope>
    <source>
        <strain evidence="2">CGMCC 1.15388</strain>
    </source>
</reference>
<dbReference type="AlphaFoldDB" id="A0A917ET12"/>
<dbReference type="InterPro" id="IPR029058">
    <property type="entry name" value="AB_hydrolase_fold"/>
</dbReference>
<dbReference type="InterPro" id="IPR000073">
    <property type="entry name" value="AB_hydrolase_1"/>
</dbReference>
<keyword evidence="3" id="KW-1185">Reference proteome</keyword>
<dbReference type="SUPFAM" id="SSF53474">
    <property type="entry name" value="alpha/beta-Hydrolases"/>
    <property type="match status" value="1"/>
</dbReference>
<dbReference type="PANTHER" id="PTHR43433">
    <property type="entry name" value="HYDROLASE, ALPHA/BETA FOLD FAMILY PROTEIN"/>
    <property type="match status" value="1"/>
</dbReference>
<dbReference type="Proteomes" id="UP000633136">
    <property type="component" value="Unassembled WGS sequence"/>
</dbReference>
<dbReference type="RefSeq" id="WP_188686215.1">
    <property type="nucleotide sequence ID" value="NZ_BMIS01000014.1"/>
</dbReference>